<dbReference type="EMBL" id="MU858346">
    <property type="protein sequence ID" value="KAK4206840.1"/>
    <property type="molecule type" value="Genomic_DNA"/>
</dbReference>
<protein>
    <submittedName>
        <fullName evidence="1">Uncharacterized protein</fullName>
    </submittedName>
</protein>
<comment type="caution">
    <text evidence="1">The sequence shown here is derived from an EMBL/GenBank/DDBJ whole genome shotgun (WGS) entry which is preliminary data.</text>
</comment>
<reference evidence="1" key="2">
    <citation type="submission" date="2023-05" db="EMBL/GenBank/DDBJ databases">
        <authorList>
            <consortium name="Lawrence Berkeley National Laboratory"/>
            <person name="Steindorff A."/>
            <person name="Hensen N."/>
            <person name="Bonometti L."/>
            <person name="Westerberg I."/>
            <person name="Brannstrom I.O."/>
            <person name="Guillou S."/>
            <person name="Cros-Aarteil S."/>
            <person name="Calhoun S."/>
            <person name="Haridas S."/>
            <person name="Kuo A."/>
            <person name="Mondo S."/>
            <person name="Pangilinan J."/>
            <person name="Riley R."/>
            <person name="Labutti K."/>
            <person name="Andreopoulos B."/>
            <person name="Lipzen A."/>
            <person name="Chen C."/>
            <person name="Yanf M."/>
            <person name="Daum C."/>
            <person name="Ng V."/>
            <person name="Clum A."/>
            <person name="Ohm R."/>
            <person name="Martin F."/>
            <person name="Silar P."/>
            <person name="Natvig D."/>
            <person name="Lalanne C."/>
            <person name="Gautier V."/>
            <person name="Ament-Velasquez S.L."/>
            <person name="Kruys A."/>
            <person name="Hutchinson M.I."/>
            <person name="Powell A.J."/>
            <person name="Barry K."/>
            <person name="Miller A.N."/>
            <person name="Grigoriev I.V."/>
            <person name="Debuchy R."/>
            <person name="Gladieux P."/>
            <person name="Thoren M.H."/>
            <person name="Johannesson H."/>
        </authorList>
    </citation>
    <scope>NUCLEOTIDE SEQUENCE</scope>
    <source>
        <strain evidence="1">PSN293</strain>
    </source>
</reference>
<dbReference type="Proteomes" id="UP001301769">
    <property type="component" value="Unassembled WGS sequence"/>
</dbReference>
<accession>A0AAN6XWH7</accession>
<evidence type="ECO:0000313" key="2">
    <source>
        <dbReference type="Proteomes" id="UP001301769"/>
    </source>
</evidence>
<sequence>MWVCSGTGFTSTGRAFSTVGCSAATSSELQVMFELLTIVLPTPGLVPKRASSSFRRRIVHKFSVRFLGHLTSRKLVMLLMWRKRLVLDRIVSWHRRQVRLAVEVVGADEAVKAVAAEEVVYSLRTSGAGSGLMSAVSRPTERKSLRESVDASDRLLPVLCVIGTWYREAGNGRRIINIHQVEEGGGAWQSQSRNGEEDFERRRRMVSARSNRLRIGRCGACMTWCWWKQELRAVLSRQGFPITGGNRRRGFSTVVPAKEDWLTKRKSVAGADQQRIKRGDAPALGRGMMLAVFERRQAGGGS</sequence>
<keyword evidence="2" id="KW-1185">Reference proteome</keyword>
<organism evidence="1 2">
    <name type="scientific">Rhypophila decipiens</name>
    <dbReference type="NCBI Taxonomy" id="261697"/>
    <lineage>
        <taxon>Eukaryota</taxon>
        <taxon>Fungi</taxon>
        <taxon>Dikarya</taxon>
        <taxon>Ascomycota</taxon>
        <taxon>Pezizomycotina</taxon>
        <taxon>Sordariomycetes</taxon>
        <taxon>Sordariomycetidae</taxon>
        <taxon>Sordariales</taxon>
        <taxon>Naviculisporaceae</taxon>
        <taxon>Rhypophila</taxon>
    </lineage>
</organism>
<evidence type="ECO:0000313" key="1">
    <source>
        <dbReference type="EMBL" id="KAK4206840.1"/>
    </source>
</evidence>
<gene>
    <name evidence="1" type="ORF">QBC37DRAFT_406761</name>
</gene>
<reference evidence="1" key="1">
    <citation type="journal article" date="2023" name="Mol. Phylogenet. Evol.">
        <title>Genome-scale phylogeny and comparative genomics of the fungal order Sordariales.</title>
        <authorList>
            <person name="Hensen N."/>
            <person name="Bonometti L."/>
            <person name="Westerberg I."/>
            <person name="Brannstrom I.O."/>
            <person name="Guillou S."/>
            <person name="Cros-Aarteil S."/>
            <person name="Calhoun S."/>
            <person name="Haridas S."/>
            <person name="Kuo A."/>
            <person name="Mondo S."/>
            <person name="Pangilinan J."/>
            <person name="Riley R."/>
            <person name="LaButti K."/>
            <person name="Andreopoulos B."/>
            <person name="Lipzen A."/>
            <person name="Chen C."/>
            <person name="Yan M."/>
            <person name="Daum C."/>
            <person name="Ng V."/>
            <person name="Clum A."/>
            <person name="Steindorff A."/>
            <person name="Ohm R.A."/>
            <person name="Martin F."/>
            <person name="Silar P."/>
            <person name="Natvig D.O."/>
            <person name="Lalanne C."/>
            <person name="Gautier V."/>
            <person name="Ament-Velasquez S.L."/>
            <person name="Kruys A."/>
            <person name="Hutchinson M.I."/>
            <person name="Powell A.J."/>
            <person name="Barry K."/>
            <person name="Miller A.N."/>
            <person name="Grigoriev I.V."/>
            <person name="Debuchy R."/>
            <person name="Gladieux P."/>
            <person name="Hiltunen Thoren M."/>
            <person name="Johannesson H."/>
        </authorList>
    </citation>
    <scope>NUCLEOTIDE SEQUENCE</scope>
    <source>
        <strain evidence="1">PSN293</strain>
    </source>
</reference>
<name>A0AAN6XWH7_9PEZI</name>
<dbReference type="AlphaFoldDB" id="A0AAN6XWH7"/>
<proteinExistence type="predicted"/>